<proteinExistence type="predicted"/>
<dbReference type="AlphaFoldDB" id="A0A6V7U629"/>
<name>A0A6V7U629_MELEN</name>
<sequence length="172" mass="19446">MLCCYKSARFIHNNNPPTIIRYSQRSGSSKLSLRIKDGSQHRSACEHLRLCQRRSQQAYNRQHNGQASCIQDQMQQQYVLPRQLCVRLRRPNGKKPVDVHRLPGGLPGPDRFVVQWAEVPAEESDPKAPFLAQAQSGEVVFNVTANPAGTNSAPLLLLPRRRRSEAPEEIAR</sequence>
<evidence type="ECO:0000313" key="2">
    <source>
        <dbReference type="Proteomes" id="UP000580250"/>
    </source>
</evidence>
<dbReference type="EMBL" id="CAJEWN010000038">
    <property type="protein sequence ID" value="CAD2147112.1"/>
    <property type="molecule type" value="Genomic_DNA"/>
</dbReference>
<dbReference type="Proteomes" id="UP000580250">
    <property type="component" value="Unassembled WGS sequence"/>
</dbReference>
<dbReference type="Gene3D" id="2.60.40.10">
    <property type="entry name" value="Immunoglobulins"/>
    <property type="match status" value="1"/>
</dbReference>
<comment type="caution">
    <text evidence="1">The sequence shown here is derived from an EMBL/GenBank/DDBJ whole genome shotgun (WGS) entry which is preliminary data.</text>
</comment>
<reference evidence="1 2" key="1">
    <citation type="submission" date="2020-08" db="EMBL/GenBank/DDBJ databases">
        <authorList>
            <person name="Koutsovoulos G."/>
            <person name="Danchin GJ E."/>
        </authorList>
    </citation>
    <scope>NUCLEOTIDE SEQUENCE [LARGE SCALE GENOMIC DNA]</scope>
</reference>
<organism evidence="1 2">
    <name type="scientific">Meloidogyne enterolobii</name>
    <name type="common">Root-knot nematode worm</name>
    <name type="synonym">Meloidogyne mayaguensis</name>
    <dbReference type="NCBI Taxonomy" id="390850"/>
    <lineage>
        <taxon>Eukaryota</taxon>
        <taxon>Metazoa</taxon>
        <taxon>Ecdysozoa</taxon>
        <taxon>Nematoda</taxon>
        <taxon>Chromadorea</taxon>
        <taxon>Rhabditida</taxon>
        <taxon>Tylenchina</taxon>
        <taxon>Tylenchomorpha</taxon>
        <taxon>Tylenchoidea</taxon>
        <taxon>Meloidogynidae</taxon>
        <taxon>Meloidogyninae</taxon>
        <taxon>Meloidogyne</taxon>
    </lineage>
</organism>
<protein>
    <submittedName>
        <fullName evidence="1">Uncharacterized protein</fullName>
    </submittedName>
</protein>
<evidence type="ECO:0000313" key="1">
    <source>
        <dbReference type="EMBL" id="CAD2147112.1"/>
    </source>
</evidence>
<dbReference type="InterPro" id="IPR013783">
    <property type="entry name" value="Ig-like_fold"/>
</dbReference>
<gene>
    <name evidence="1" type="ORF">MENT_LOCUS8856</name>
</gene>
<accession>A0A6V7U629</accession>